<dbReference type="SUPFAM" id="SSF52047">
    <property type="entry name" value="RNI-like"/>
    <property type="match status" value="1"/>
</dbReference>
<dbReference type="OrthoDB" id="2757320at2759"/>
<dbReference type="PANTHER" id="PTHR13318">
    <property type="entry name" value="PARTNER OF PAIRED, ISOFORM B-RELATED"/>
    <property type="match status" value="1"/>
</dbReference>
<organism evidence="1 2">
    <name type="scientific">Daedalea quercina L-15889</name>
    <dbReference type="NCBI Taxonomy" id="1314783"/>
    <lineage>
        <taxon>Eukaryota</taxon>
        <taxon>Fungi</taxon>
        <taxon>Dikarya</taxon>
        <taxon>Basidiomycota</taxon>
        <taxon>Agaricomycotina</taxon>
        <taxon>Agaricomycetes</taxon>
        <taxon>Polyporales</taxon>
        <taxon>Fomitopsis</taxon>
    </lineage>
</organism>
<evidence type="ECO:0000313" key="1">
    <source>
        <dbReference type="EMBL" id="KZT70422.1"/>
    </source>
</evidence>
<name>A0A165R838_9APHY</name>
<dbReference type="InterPro" id="IPR032675">
    <property type="entry name" value="LRR_dom_sf"/>
</dbReference>
<dbReference type="EMBL" id="KV429051">
    <property type="protein sequence ID" value="KZT70422.1"/>
    <property type="molecule type" value="Genomic_DNA"/>
</dbReference>
<accession>A0A165R838</accession>
<keyword evidence="2" id="KW-1185">Reference proteome</keyword>
<sequence length="531" mass="58361">MRISPVNSPVYRILAIHEVLSLVAEELKHRHGGLDTSGLASLARTCRGFCSPALDVLWRSQSGLRNIIKCMPADLWEIEEPSYDGSYRVTTATLRRAIRPDDWDRFNVYAPRIRELSFGGHKNNCEDVLLPEDVCSALSISNLSMPLFPNLRNCSFIGSWGSKMIMPDHRLLLGDTLCQLSIVSNGFEDRAVSFLAYLPLHCPNLQKLVIGFPSAPDHTCIPSGVFSSLTGLRSIRILQKPPLPASLFAELQSLPQLVDLSVVSTGGHCPVSPLPPAEPRAPPSFRALKRLILHGPDCAAVLEASFFPVLEKLDIQAGIIGSLGAIFSIIHDHCSHASLHTIEIARCYLLTDEFIGEPAASADDFKHLYIFHQMKKVSVKTSYDIFLTDADLRDMALAWPSLEYLRLLPSYSSAGPPSEGFVPIATLCGLAHFAWHCPKLSHLYIGIDTSPANPGAFIKALPRESCPPSAVSHLALGCHAPFGNPAEVAFELMFMFPKLEELAGVPYEAIWFEALGPPELELVRHILRLVL</sequence>
<reference evidence="1 2" key="1">
    <citation type="journal article" date="2016" name="Mol. Biol. Evol.">
        <title>Comparative Genomics of Early-Diverging Mushroom-Forming Fungi Provides Insights into the Origins of Lignocellulose Decay Capabilities.</title>
        <authorList>
            <person name="Nagy L.G."/>
            <person name="Riley R."/>
            <person name="Tritt A."/>
            <person name="Adam C."/>
            <person name="Daum C."/>
            <person name="Floudas D."/>
            <person name="Sun H."/>
            <person name="Yadav J.S."/>
            <person name="Pangilinan J."/>
            <person name="Larsson K.H."/>
            <person name="Matsuura K."/>
            <person name="Barry K."/>
            <person name="Labutti K."/>
            <person name="Kuo R."/>
            <person name="Ohm R.A."/>
            <person name="Bhattacharya S.S."/>
            <person name="Shirouzu T."/>
            <person name="Yoshinaga Y."/>
            <person name="Martin F.M."/>
            <person name="Grigoriev I.V."/>
            <person name="Hibbett D.S."/>
        </authorList>
    </citation>
    <scope>NUCLEOTIDE SEQUENCE [LARGE SCALE GENOMIC DNA]</scope>
    <source>
        <strain evidence="1 2">L-15889</strain>
    </source>
</reference>
<dbReference type="Gene3D" id="3.80.10.10">
    <property type="entry name" value="Ribonuclease Inhibitor"/>
    <property type="match status" value="1"/>
</dbReference>
<gene>
    <name evidence="1" type="ORF">DAEQUDRAFT_810600</name>
</gene>
<proteinExistence type="predicted"/>
<dbReference type="GO" id="GO:0031146">
    <property type="term" value="P:SCF-dependent proteasomal ubiquitin-dependent protein catabolic process"/>
    <property type="evidence" value="ECO:0007669"/>
    <property type="project" value="TreeGrafter"/>
</dbReference>
<protein>
    <recommendedName>
        <fullName evidence="3">F-box domain-containing protein</fullName>
    </recommendedName>
</protein>
<evidence type="ECO:0008006" key="3">
    <source>
        <dbReference type="Google" id="ProtNLM"/>
    </source>
</evidence>
<evidence type="ECO:0000313" key="2">
    <source>
        <dbReference type="Proteomes" id="UP000076727"/>
    </source>
</evidence>
<dbReference type="STRING" id="1314783.A0A165R838"/>
<dbReference type="Proteomes" id="UP000076727">
    <property type="component" value="Unassembled WGS sequence"/>
</dbReference>
<dbReference type="GO" id="GO:0019005">
    <property type="term" value="C:SCF ubiquitin ligase complex"/>
    <property type="evidence" value="ECO:0007669"/>
    <property type="project" value="TreeGrafter"/>
</dbReference>
<dbReference type="AlphaFoldDB" id="A0A165R838"/>